<organism evidence="1 2">
    <name type="scientific">Parelaphostrongylus tenuis</name>
    <name type="common">Meningeal worm</name>
    <dbReference type="NCBI Taxonomy" id="148309"/>
    <lineage>
        <taxon>Eukaryota</taxon>
        <taxon>Metazoa</taxon>
        <taxon>Ecdysozoa</taxon>
        <taxon>Nematoda</taxon>
        <taxon>Chromadorea</taxon>
        <taxon>Rhabditida</taxon>
        <taxon>Rhabditina</taxon>
        <taxon>Rhabditomorpha</taxon>
        <taxon>Strongyloidea</taxon>
        <taxon>Metastrongylidae</taxon>
        <taxon>Parelaphostrongylus</taxon>
    </lineage>
</organism>
<dbReference type="EMBL" id="JAHQIW010007039">
    <property type="protein sequence ID" value="KAJ1371771.1"/>
    <property type="molecule type" value="Genomic_DNA"/>
</dbReference>
<accession>A0AAD5R981</accession>
<name>A0AAD5R981_PARTN</name>
<proteinExistence type="predicted"/>
<keyword evidence="2" id="KW-1185">Reference proteome</keyword>
<protein>
    <submittedName>
        <fullName evidence="1">Uncharacterized protein</fullName>
    </submittedName>
</protein>
<reference evidence="1" key="1">
    <citation type="submission" date="2021-06" db="EMBL/GenBank/DDBJ databases">
        <title>Parelaphostrongylus tenuis whole genome reference sequence.</title>
        <authorList>
            <person name="Garwood T.J."/>
            <person name="Larsen P.A."/>
            <person name="Fountain-Jones N.M."/>
            <person name="Garbe J.R."/>
            <person name="Macchietto M.G."/>
            <person name="Kania S.A."/>
            <person name="Gerhold R.W."/>
            <person name="Richards J.E."/>
            <person name="Wolf T.M."/>
        </authorList>
    </citation>
    <scope>NUCLEOTIDE SEQUENCE</scope>
    <source>
        <strain evidence="1">MNPRO001-30</strain>
        <tissue evidence="1">Meninges</tissue>
    </source>
</reference>
<dbReference type="Proteomes" id="UP001196413">
    <property type="component" value="Unassembled WGS sequence"/>
</dbReference>
<dbReference type="AlphaFoldDB" id="A0AAD5R981"/>
<comment type="caution">
    <text evidence="1">The sequence shown here is derived from an EMBL/GenBank/DDBJ whole genome shotgun (WGS) entry which is preliminary data.</text>
</comment>
<gene>
    <name evidence="1" type="ORF">KIN20_033776</name>
</gene>
<sequence length="108" mass="12557">MPSSRKKNPSQDVLIKFISICGIFDHFPSLLSTPDIALTEEVLHAMQMLLPIYPEYAIDVMDEKMFDEVERAFPGNNERLQELKKDFETFLQSKRIPFLPPCPYTLLH</sequence>
<evidence type="ECO:0000313" key="1">
    <source>
        <dbReference type="EMBL" id="KAJ1371771.1"/>
    </source>
</evidence>
<evidence type="ECO:0000313" key="2">
    <source>
        <dbReference type="Proteomes" id="UP001196413"/>
    </source>
</evidence>